<protein>
    <submittedName>
        <fullName evidence="1">Uncharacterized protein</fullName>
    </submittedName>
</protein>
<reference evidence="1" key="2">
    <citation type="journal article" date="2015" name="Data Brief">
        <title>Shoot transcriptome of the giant reed, Arundo donax.</title>
        <authorList>
            <person name="Barrero R.A."/>
            <person name="Guerrero F.D."/>
            <person name="Moolhuijzen P."/>
            <person name="Goolsby J.A."/>
            <person name="Tidwell J."/>
            <person name="Bellgard S.E."/>
            <person name="Bellgard M.I."/>
        </authorList>
    </citation>
    <scope>NUCLEOTIDE SEQUENCE</scope>
    <source>
        <tissue evidence="1">Shoot tissue taken approximately 20 cm above the soil surface</tissue>
    </source>
</reference>
<sequence length="24" mass="2915">MYQIQEALSFNPLWWFNAIVSRNS</sequence>
<proteinExistence type="predicted"/>
<dbReference type="AlphaFoldDB" id="A0A0A9CHH2"/>
<evidence type="ECO:0000313" key="1">
    <source>
        <dbReference type="EMBL" id="JAD73913.1"/>
    </source>
</evidence>
<organism evidence="1">
    <name type="scientific">Arundo donax</name>
    <name type="common">Giant reed</name>
    <name type="synonym">Donax arundinaceus</name>
    <dbReference type="NCBI Taxonomy" id="35708"/>
    <lineage>
        <taxon>Eukaryota</taxon>
        <taxon>Viridiplantae</taxon>
        <taxon>Streptophyta</taxon>
        <taxon>Embryophyta</taxon>
        <taxon>Tracheophyta</taxon>
        <taxon>Spermatophyta</taxon>
        <taxon>Magnoliopsida</taxon>
        <taxon>Liliopsida</taxon>
        <taxon>Poales</taxon>
        <taxon>Poaceae</taxon>
        <taxon>PACMAD clade</taxon>
        <taxon>Arundinoideae</taxon>
        <taxon>Arundineae</taxon>
        <taxon>Arundo</taxon>
    </lineage>
</organism>
<accession>A0A0A9CHH2</accession>
<dbReference type="EMBL" id="GBRH01223982">
    <property type="protein sequence ID" value="JAD73913.1"/>
    <property type="molecule type" value="Transcribed_RNA"/>
</dbReference>
<name>A0A0A9CHH2_ARUDO</name>
<reference evidence="1" key="1">
    <citation type="submission" date="2014-09" db="EMBL/GenBank/DDBJ databases">
        <authorList>
            <person name="Magalhaes I.L.F."/>
            <person name="Oliveira U."/>
            <person name="Santos F.R."/>
            <person name="Vidigal T.H.D.A."/>
            <person name="Brescovit A.D."/>
            <person name="Santos A.J."/>
        </authorList>
    </citation>
    <scope>NUCLEOTIDE SEQUENCE</scope>
    <source>
        <tissue evidence="1">Shoot tissue taken approximately 20 cm above the soil surface</tissue>
    </source>
</reference>